<dbReference type="GO" id="GO:0003700">
    <property type="term" value="F:DNA-binding transcription factor activity"/>
    <property type="evidence" value="ECO:0007669"/>
    <property type="project" value="TreeGrafter"/>
</dbReference>
<dbReference type="PROSITE" id="PS50977">
    <property type="entry name" value="HTH_TETR_2"/>
    <property type="match status" value="1"/>
</dbReference>
<dbReference type="AlphaFoldDB" id="A0A2A9CVL3"/>
<dbReference type="InterPro" id="IPR050109">
    <property type="entry name" value="HTH-type_TetR-like_transc_reg"/>
</dbReference>
<evidence type="ECO:0000256" key="3">
    <source>
        <dbReference type="ARBA" id="ARBA00023163"/>
    </source>
</evidence>
<protein>
    <submittedName>
        <fullName evidence="6">TetR family transcriptional regulator</fullName>
    </submittedName>
</protein>
<proteinExistence type="predicted"/>
<evidence type="ECO:0000313" key="6">
    <source>
        <dbReference type="EMBL" id="PFG17670.1"/>
    </source>
</evidence>
<feature type="DNA-binding region" description="H-T-H motif" evidence="4">
    <location>
        <begin position="44"/>
        <end position="63"/>
    </location>
</feature>
<comment type="caution">
    <text evidence="6">The sequence shown here is derived from an EMBL/GenBank/DDBJ whole genome shotgun (WGS) entry which is preliminary data.</text>
</comment>
<dbReference type="Proteomes" id="UP000226079">
    <property type="component" value="Unassembled WGS sequence"/>
</dbReference>
<dbReference type="RefSeq" id="WP_098461078.1">
    <property type="nucleotide sequence ID" value="NZ_PDJC01000001.1"/>
</dbReference>
<dbReference type="PANTHER" id="PTHR30055:SF238">
    <property type="entry name" value="MYCOFACTOCIN BIOSYNTHESIS TRANSCRIPTIONAL REGULATOR MFTR-RELATED"/>
    <property type="match status" value="1"/>
</dbReference>
<dbReference type="SUPFAM" id="SSF46689">
    <property type="entry name" value="Homeodomain-like"/>
    <property type="match status" value="1"/>
</dbReference>
<dbReference type="OrthoDB" id="8688418at2"/>
<feature type="domain" description="HTH tetR-type" evidence="5">
    <location>
        <begin position="21"/>
        <end position="81"/>
    </location>
</feature>
<organism evidence="6 7">
    <name type="scientific">Propionicimonas paludicola</name>
    <dbReference type="NCBI Taxonomy" id="185243"/>
    <lineage>
        <taxon>Bacteria</taxon>
        <taxon>Bacillati</taxon>
        <taxon>Actinomycetota</taxon>
        <taxon>Actinomycetes</taxon>
        <taxon>Propionibacteriales</taxon>
        <taxon>Nocardioidaceae</taxon>
        <taxon>Propionicimonas</taxon>
    </lineage>
</organism>
<keyword evidence="7" id="KW-1185">Reference proteome</keyword>
<dbReference type="InterPro" id="IPR009057">
    <property type="entry name" value="Homeodomain-like_sf"/>
</dbReference>
<dbReference type="Pfam" id="PF00440">
    <property type="entry name" value="TetR_N"/>
    <property type="match status" value="1"/>
</dbReference>
<evidence type="ECO:0000313" key="7">
    <source>
        <dbReference type="Proteomes" id="UP000226079"/>
    </source>
</evidence>
<keyword evidence="1" id="KW-0805">Transcription regulation</keyword>
<evidence type="ECO:0000256" key="1">
    <source>
        <dbReference type="ARBA" id="ARBA00023015"/>
    </source>
</evidence>
<accession>A0A2A9CVL3</accession>
<name>A0A2A9CVL3_9ACTN</name>
<reference evidence="6 7" key="1">
    <citation type="submission" date="2017-10" db="EMBL/GenBank/DDBJ databases">
        <title>Sequencing the genomes of 1000 actinobacteria strains.</title>
        <authorList>
            <person name="Klenk H.-P."/>
        </authorList>
    </citation>
    <scope>NUCLEOTIDE SEQUENCE [LARGE SCALE GENOMIC DNA]</scope>
    <source>
        <strain evidence="6 7">DSM 15597</strain>
    </source>
</reference>
<gene>
    <name evidence="6" type="ORF">ATK74_2243</name>
</gene>
<dbReference type="GO" id="GO:0000976">
    <property type="term" value="F:transcription cis-regulatory region binding"/>
    <property type="evidence" value="ECO:0007669"/>
    <property type="project" value="TreeGrafter"/>
</dbReference>
<evidence type="ECO:0000256" key="4">
    <source>
        <dbReference type="PROSITE-ProRule" id="PRU00335"/>
    </source>
</evidence>
<evidence type="ECO:0000259" key="5">
    <source>
        <dbReference type="PROSITE" id="PS50977"/>
    </source>
</evidence>
<dbReference type="PANTHER" id="PTHR30055">
    <property type="entry name" value="HTH-TYPE TRANSCRIPTIONAL REGULATOR RUTR"/>
    <property type="match status" value="1"/>
</dbReference>
<keyword evidence="3" id="KW-0804">Transcription</keyword>
<keyword evidence="2 4" id="KW-0238">DNA-binding</keyword>
<dbReference type="Gene3D" id="1.10.357.10">
    <property type="entry name" value="Tetracycline Repressor, domain 2"/>
    <property type="match status" value="1"/>
</dbReference>
<sequence length="200" mass="22232">MIDPNSPRGQRLDSLRERKKLATRIAIHEVALRLVDERGPEGVTVEEICAEVGVSPRTFFNYYPTKLAAAFDLTESQISEEVRECFLAGTGSLVDDLCELVAASVDVPRDYPRVKVLLKDYSELALSFWQQMNLRRRPVIELAKHRAADDETATNAFAVVMVAMMAIMRRPGASDIETLAARLKAEVRGLAALIREGDAD</sequence>
<evidence type="ECO:0000256" key="2">
    <source>
        <dbReference type="ARBA" id="ARBA00023125"/>
    </source>
</evidence>
<dbReference type="InterPro" id="IPR001647">
    <property type="entry name" value="HTH_TetR"/>
</dbReference>
<dbReference type="EMBL" id="PDJC01000001">
    <property type="protein sequence ID" value="PFG17670.1"/>
    <property type="molecule type" value="Genomic_DNA"/>
</dbReference>